<protein>
    <recommendedName>
        <fullName evidence="4">DUF4412 domain-containing protein</fullName>
    </recommendedName>
</protein>
<name>A0ABW5YC04_9SPHI</name>
<dbReference type="RefSeq" id="WP_377184884.1">
    <property type="nucleotide sequence ID" value="NZ_JBHUPD010000002.1"/>
</dbReference>
<comment type="caution">
    <text evidence="2">The sequence shown here is derived from an EMBL/GenBank/DDBJ whole genome shotgun (WGS) entry which is preliminary data.</text>
</comment>
<accession>A0ABW5YC04</accession>
<dbReference type="EMBL" id="JBHUPD010000002">
    <property type="protein sequence ID" value="MFD2872800.1"/>
    <property type="molecule type" value="Genomic_DNA"/>
</dbReference>
<evidence type="ECO:0000256" key="1">
    <source>
        <dbReference type="SAM" id="SignalP"/>
    </source>
</evidence>
<reference evidence="3" key="1">
    <citation type="journal article" date="2019" name="Int. J. Syst. Evol. Microbiol.">
        <title>The Global Catalogue of Microorganisms (GCM) 10K type strain sequencing project: providing services to taxonomists for standard genome sequencing and annotation.</title>
        <authorList>
            <consortium name="The Broad Institute Genomics Platform"/>
            <consortium name="The Broad Institute Genome Sequencing Center for Infectious Disease"/>
            <person name="Wu L."/>
            <person name="Ma J."/>
        </authorList>
    </citation>
    <scope>NUCLEOTIDE SEQUENCE [LARGE SCALE GENOMIC DNA]</scope>
    <source>
        <strain evidence="3">KCTC 22437</strain>
    </source>
</reference>
<evidence type="ECO:0000313" key="3">
    <source>
        <dbReference type="Proteomes" id="UP001597557"/>
    </source>
</evidence>
<sequence length="282" mass="31260">MKKITILLAVILISGIASAQKTVPFKIRFLPKHTYKMTNNIDMDMKMKLPDSLAKVANMPPDGMSFKMKMFQGLNTKTGVKEADGSFPYEMQYDSVYAKASMNNMEQPMPSSIKTGVLIKGKCSADGKMHIDTMASTDPQTQKAAKEMINKLMDQIKFPDKAMAVGDSFTQDVPFNMPLMGQNSEMNMKCTYKLTAVKGNQAFFDMAMKMNMDIADLKAAGSGMSLKGDGQGLGKMVYLIDKNYAVSQTGDFDMHMDMLMSTMNMHMDMKMKYDTAVAISAN</sequence>
<feature type="chain" id="PRO_5045733704" description="DUF4412 domain-containing protein" evidence="1">
    <location>
        <begin position="20"/>
        <end position="282"/>
    </location>
</feature>
<keyword evidence="3" id="KW-1185">Reference proteome</keyword>
<feature type="signal peptide" evidence="1">
    <location>
        <begin position="1"/>
        <end position="19"/>
    </location>
</feature>
<dbReference type="Proteomes" id="UP001597557">
    <property type="component" value="Unassembled WGS sequence"/>
</dbReference>
<evidence type="ECO:0000313" key="2">
    <source>
        <dbReference type="EMBL" id="MFD2872800.1"/>
    </source>
</evidence>
<proteinExistence type="predicted"/>
<keyword evidence="1" id="KW-0732">Signal</keyword>
<gene>
    <name evidence="2" type="ORF">ACFS5N_10000</name>
</gene>
<evidence type="ECO:0008006" key="4">
    <source>
        <dbReference type="Google" id="ProtNLM"/>
    </source>
</evidence>
<organism evidence="2 3">
    <name type="scientific">Mucilaginibacter ximonensis</name>
    <dbReference type="NCBI Taxonomy" id="538021"/>
    <lineage>
        <taxon>Bacteria</taxon>
        <taxon>Pseudomonadati</taxon>
        <taxon>Bacteroidota</taxon>
        <taxon>Sphingobacteriia</taxon>
        <taxon>Sphingobacteriales</taxon>
        <taxon>Sphingobacteriaceae</taxon>
        <taxon>Mucilaginibacter</taxon>
    </lineage>
</organism>